<evidence type="ECO:0000256" key="6">
    <source>
        <dbReference type="ARBA" id="ARBA00023239"/>
    </source>
</evidence>
<dbReference type="PROSITE" id="PS50125">
    <property type="entry name" value="GUANYLATE_CYCLASE_2"/>
    <property type="match status" value="1"/>
</dbReference>
<name>A0A9N8HTB5_9STRA</name>
<feature type="region of interest" description="Disordered" evidence="7">
    <location>
        <begin position="579"/>
        <end position="607"/>
    </location>
</feature>
<dbReference type="InterPro" id="IPR001054">
    <property type="entry name" value="A/G_cyclase"/>
</dbReference>
<feature type="transmembrane region" description="Helical" evidence="8">
    <location>
        <begin position="86"/>
        <end position="106"/>
    </location>
</feature>
<dbReference type="InterPro" id="IPR036971">
    <property type="entry name" value="PDEase_catalytic_dom_sf"/>
</dbReference>
<dbReference type="GO" id="GO:0004016">
    <property type="term" value="F:adenylate cyclase activity"/>
    <property type="evidence" value="ECO:0007669"/>
    <property type="project" value="TreeGrafter"/>
</dbReference>
<evidence type="ECO:0000313" key="11">
    <source>
        <dbReference type="EMBL" id="CAB9526583.1"/>
    </source>
</evidence>
<evidence type="ECO:0000313" key="12">
    <source>
        <dbReference type="Proteomes" id="UP001153069"/>
    </source>
</evidence>
<dbReference type="PANTHER" id="PTHR11920">
    <property type="entry name" value="GUANYLYL CYCLASE"/>
    <property type="match status" value="1"/>
</dbReference>
<keyword evidence="3" id="KW-0547">Nucleotide-binding</keyword>
<sequence>MIPSPPESAPAAELTNLRAGEDVVHNDDASVGVCVSEIDSSAHDRSGSGITSSHRSDSQDEESARKKEQEQLAKEETNQINRLRWLVFKVLLLAALVISIIVFMISRNAQQDTYHKSYDGAAQHVTDAFQDIMVSKMGAVSSMGVALIAHGRDHYRDWPFVTLSSFQQRASTALVQSGAIYLHFNPLVTNETRHEWEQEYVVGPEAVWIDEAIAYQDHVGIFEFDNHSHDYHSQPVPVQEMDEWKIWDRTNQGLKEDEEDDTTDGPYMPTWQTSPLLHGGRLVNENILQNSVAAQLSFDSASVVMGSFWMSRQRAAEDETELDDHAHLRRKRRSLVGTLFDEDYDHGTAQGDDMYSLQENAVLSELLSASNQQDTVYQGTPISQVYFPIFDSFDEENRTTVAVMVAWIHWSDYFRGVLPDNVQGIQIVLRNTCADDHGHTRHHHSTAYTFDIYGEHVTPVGPGDQHNKKYDQMVRKASFESIQNIADGTKNGLPFHKEHCTIHLEVYPTDVFYQSYHNSTPIVLTLAVAVVFLVAVAMFLVYDRLVERRQKLVMNRAAQTTAIVSSLFPENVRDRIMSQQAAGRKADKRGSSHERGSTVRNSGSNFLAPSRRLKGYLIGNGETGGEQDDQQVDPFDDTPIADLFPHCTVLFADISGFTAWSSTRDPAQVFILLQTLYEAFDKIANRRKVFKVETIGDSYVAVTGLPEPQSTHAVIMARFAGECMTKMHQLVALLETRLGPDTGELSMRFGLHSGPVTAGVLKGERARFQLFGDTVNTAARMESTGIRNKIQVSQSTYDLIVEGGKAAWAKPRPDKVEAKGKGMLQTYFINPSAKRGSTTESTASDEQSGSGGDASSRMLQASSSAIVAKPMHAKPGGKALSMKESRLVDWIVDLLHEHVKKLAAIRSRSKSKSKSIPSSEEIMYRPPEGQTSMDEVAETILLPKFSLKNFAAAEEFRSVTVDPVALEQLRDLVATIASMYQDNDFHNFEHACHVTMATNKLLKRIETPDINIEQGTATDNQIASDIHQYTHGINSDPLTLLAIVFSALIHDVDHRGVSNVQLAVEQPDLRDKYNNKSVAEQNSLDLAWDLLMDDKYEALRRCLFATHTELRRFRQVLVNVVLATDIFDKELNGLRRKRWDKAFSSDLLSHEEHNNLRATIVIEHIIQASDVSHTMQHWHIYRKWNRRLFHELYHAYKAGRMAKDPSTFWYNGEIGFFDNYVIPLAKKLKDCHVFGVSSDECLNYALQNRNEWKTRGQQIVEEMLQELAMEEEP</sequence>
<keyword evidence="6" id="KW-0456">Lyase</keyword>
<feature type="region of interest" description="Disordered" evidence="7">
    <location>
        <begin position="35"/>
        <end position="72"/>
    </location>
</feature>
<evidence type="ECO:0000259" key="9">
    <source>
        <dbReference type="PROSITE" id="PS50125"/>
    </source>
</evidence>
<evidence type="ECO:0000256" key="5">
    <source>
        <dbReference type="ARBA" id="ARBA00023136"/>
    </source>
</evidence>
<gene>
    <name evidence="11" type="ORF">SEMRO_1851_G301650.1</name>
</gene>
<evidence type="ECO:0000256" key="2">
    <source>
        <dbReference type="ARBA" id="ARBA00022692"/>
    </source>
</evidence>
<keyword evidence="11" id="KW-0675">Receptor</keyword>
<dbReference type="GO" id="GO:0007168">
    <property type="term" value="P:receptor guanylyl cyclase signaling pathway"/>
    <property type="evidence" value="ECO:0007669"/>
    <property type="project" value="TreeGrafter"/>
</dbReference>
<reference evidence="11" key="1">
    <citation type="submission" date="2020-06" db="EMBL/GenBank/DDBJ databases">
        <authorList>
            <consortium name="Plant Systems Biology data submission"/>
        </authorList>
    </citation>
    <scope>NUCLEOTIDE SEQUENCE</scope>
    <source>
        <strain evidence="11">D6</strain>
    </source>
</reference>
<dbReference type="Gene3D" id="1.10.1300.10">
    <property type="entry name" value="3'5'-cyclic nucleotide phosphodiesterase, catalytic domain"/>
    <property type="match status" value="1"/>
</dbReference>
<feature type="domain" description="PDEase" evidence="10">
    <location>
        <begin position="904"/>
        <end position="1126"/>
    </location>
</feature>
<protein>
    <submittedName>
        <fullName evidence="11">Receptor-type guanylate cyclase gcy</fullName>
    </submittedName>
</protein>
<proteinExistence type="predicted"/>
<dbReference type="InterPro" id="IPR050401">
    <property type="entry name" value="Cyclic_nucleotide_synthase"/>
</dbReference>
<feature type="transmembrane region" description="Helical" evidence="8">
    <location>
        <begin position="522"/>
        <end position="542"/>
    </location>
</feature>
<dbReference type="GO" id="GO:0000166">
    <property type="term" value="F:nucleotide binding"/>
    <property type="evidence" value="ECO:0007669"/>
    <property type="project" value="UniProtKB-KW"/>
</dbReference>
<dbReference type="Proteomes" id="UP001153069">
    <property type="component" value="Unassembled WGS sequence"/>
</dbReference>
<evidence type="ECO:0000259" key="10">
    <source>
        <dbReference type="PROSITE" id="PS51845"/>
    </source>
</evidence>
<keyword evidence="12" id="KW-1185">Reference proteome</keyword>
<dbReference type="PROSITE" id="PS51845">
    <property type="entry name" value="PDEASE_I_2"/>
    <property type="match status" value="1"/>
</dbReference>
<evidence type="ECO:0000256" key="1">
    <source>
        <dbReference type="ARBA" id="ARBA00004370"/>
    </source>
</evidence>
<evidence type="ECO:0000256" key="3">
    <source>
        <dbReference type="ARBA" id="ARBA00022741"/>
    </source>
</evidence>
<dbReference type="PANTHER" id="PTHR11920:SF335">
    <property type="entry name" value="GUANYLATE CYCLASE"/>
    <property type="match status" value="1"/>
</dbReference>
<dbReference type="EMBL" id="CAICTM010001849">
    <property type="protein sequence ID" value="CAB9526583.1"/>
    <property type="molecule type" value="Genomic_DNA"/>
</dbReference>
<dbReference type="GO" id="GO:0001653">
    <property type="term" value="F:peptide receptor activity"/>
    <property type="evidence" value="ECO:0007669"/>
    <property type="project" value="TreeGrafter"/>
</dbReference>
<keyword evidence="5 8" id="KW-0472">Membrane</keyword>
<evidence type="ECO:0000256" key="4">
    <source>
        <dbReference type="ARBA" id="ARBA00022989"/>
    </source>
</evidence>
<evidence type="ECO:0000256" key="7">
    <source>
        <dbReference type="SAM" id="MobiDB-lite"/>
    </source>
</evidence>
<feature type="region of interest" description="Disordered" evidence="7">
    <location>
        <begin position="1"/>
        <end position="20"/>
    </location>
</feature>
<evidence type="ECO:0000256" key="8">
    <source>
        <dbReference type="SAM" id="Phobius"/>
    </source>
</evidence>
<organism evidence="11 12">
    <name type="scientific">Seminavis robusta</name>
    <dbReference type="NCBI Taxonomy" id="568900"/>
    <lineage>
        <taxon>Eukaryota</taxon>
        <taxon>Sar</taxon>
        <taxon>Stramenopiles</taxon>
        <taxon>Ochrophyta</taxon>
        <taxon>Bacillariophyta</taxon>
        <taxon>Bacillariophyceae</taxon>
        <taxon>Bacillariophycidae</taxon>
        <taxon>Naviculales</taxon>
        <taxon>Naviculaceae</taxon>
        <taxon>Seminavis</taxon>
    </lineage>
</organism>
<accession>A0A9N8HTB5</accession>
<dbReference type="InterPro" id="IPR002073">
    <property type="entry name" value="PDEase_catalytic_dom"/>
</dbReference>
<dbReference type="SUPFAM" id="SSF55073">
    <property type="entry name" value="Nucleotide cyclase"/>
    <property type="match status" value="1"/>
</dbReference>
<dbReference type="OrthoDB" id="432756at2759"/>
<dbReference type="Pfam" id="PF00233">
    <property type="entry name" value="PDEase_I"/>
    <property type="match status" value="1"/>
</dbReference>
<dbReference type="InterPro" id="IPR029787">
    <property type="entry name" value="Nucleotide_cyclase"/>
</dbReference>
<feature type="domain" description="Guanylate cyclase" evidence="9">
    <location>
        <begin position="648"/>
        <end position="782"/>
    </location>
</feature>
<dbReference type="GO" id="GO:0004114">
    <property type="term" value="F:3',5'-cyclic-nucleotide phosphodiesterase activity"/>
    <property type="evidence" value="ECO:0007669"/>
    <property type="project" value="InterPro"/>
</dbReference>
<keyword evidence="4 8" id="KW-1133">Transmembrane helix</keyword>
<dbReference type="SUPFAM" id="SSF109604">
    <property type="entry name" value="HD-domain/PDEase-like"/>
    <property type="match status" value="1"/>
</dbReference>
<dbReference type="AlphaFoldDB" id="A0A9N8HTB5"/>
<dbReference type="CDD" id="cd07302">
    <property type="entry name" value="CHD"/>
    <property type="match status" value="1"/>
</dbReference>
<dbReference type="GO" id="GO:0035556">
    <property type="term" value="P:intracellular signal transduction"/>
    <property type="evidence" value="ECO:0007669"/>
    <property type="project" value="InterPro"/>
</dbReference>
<feature type="region of interest" description="Disordered" evidence="7">
    <location>
        <begin position="906"/>
        <end position="930"/>
    </location>
</feature>
<feature type="compositionally biased region" description="Polar residues" evidence="7">
    <location>
        <begin position="598"/>
        <end position="607"/>
    </location>
</feature>
<keyword evidence="2 8" id="KW-0812">Transmembrane</keyword>
<dbReference type="InterPro" id="IPR003607">
    <property type="entry name" value="HD/PDEase_dom"/>
</dbReference>
<comment type="caution">
    <text evidence="11">The sequence shown here is derived from an EMBL/GenBank/DDBJ whole genome shotgun (WGS) entry which is preliminary data.</text>
</comment>
<dbReference type="SMART" id="SM00044">
    <property type="entry name" value="CYCc"/>
    <property type="match status" value="1"/>
</dbReference>
<feature type="region of interest" description="Disordered" evidence="7">
    <location>
        <begin position="829"/>
        <end position="860"/>
    </location>
</feature>
<dbReference type="SMART" id="SM00471">
    <property type="entry name" value="HDc"/>
    <property type="match status" value="1"/>
</dbReference>
<dbReference type="GO" id="GO:0004383">
    <property type="term" value="F:guanylate cyclase activity"/>
    <property type="evidence" value="ECO:0007669"/>
    <property type="project" value="TreeGrafter"/>
</dbReference>
<feature type="compositionally biased region" description="Polar residues" evidence="7">
    <location>
        <begin position="835"/>
        <end position="848"/>
    </location>
</feature>
<dbReference type="Gene3D" id="3.30.70.1230">
    <property type="entry name" value="Nucleotide cyclase"/>
    <property type="match status" value="1"/>
</dbReference>
<dbReference type="GO" id="GO:0005886">
    <property type="term" value="C:plasma membrane"/>
    <property type="evidence" value="ECO:0007669"/>
    <property type="project" value="TreeGrafter"/>
</dbReference>
<feature type="compositionally biased region" description="Basic and acidic residues" evidence="7">
    <location>
        <begin position="54"/>
        <end position="72"/>
    </location>
</feature>
<dbReference type="Pfam" id="PF00211">
    <property type="entry name" value="Guanylate_cyc"/>
    <property type="match status" value="1"/>
</dbReference>
<comment type="subcellular location">
    <subcellularLocation>
        <location evidence="1">Membrane</location>
    </subcellularLocation>
</comment>
<feature type="compositionally biased region" description="Basic and acidic residues" evidence="7">
    <location>
        <begin position="584"/>
        <end position="597"/>
    </location>
</feature>